<dbReference type="eggNOG" id="COG4365">
    <property type="taxonomic scope" value="Bacteria"/>
</dbReference>
<dbReference type="NCBIfam" id="TIGR03998">
    <property type="entry name" value="thiol_BshC"/>
    <property type="match status" value="1"/>
</dbReference>
<dbReference type="GO" id="GO:0016874">
    <property type="term" value="F:ligase activity"/>
    <property type="evidence" value="ECO:0007669"/>
    <property type="project" value="UniProtKB-UniRule"/>
</dbReference>
<evidence type="ECO:0000313" key="6">
    <source>
        <dbReference type="Proteomes" id="UP000028705"/>
    </source>
</evidence>
<gene>
    <name evidence="2" type="primary">bshC</name>
    <name evidence="5" type="ORF">IW15_00395</name>
</gene>
<protein>
    <recommendedName>
        <fullName evidence="2">Putative cysteine ligase BshC</fullName>
        <ecNumber evidence="2">6.-.-.-</ecNumber>
    </recommendedName>
</protein>
<comment type="caution">
    <text evidence="5">The sequence shown here is derived from an EMBL/GenBank/DDBJ whole genome shotgun (WGS) entry which is preliminary data.</text>
</comment>
<proteinExistence type="inferred from homology"/>
<name>A0A086AB82_9FLAO</name>
<evidence type="ECO:0000259" key="3">
    <source>
        <dbReference type="Pfam" id="PF10079"/>
    </source>
</evidence>
<dbReference type="EMBL" id="JPRH01000001">
    <property type="protein sequence ID" value="KFF13946.1"/>
    <property type="molecule type" value="Genomic_DNA"/>
</dbReference>
<dbReference type="RefSeq" id="WP_034708357.1">
    <property type="nucleotide sequence ID" value="NZ_JPRH01000001.1"/>
</dbReference>
<dbReference type="STRING" id="445961.IW15_00395"/>
<evidence type="ECO:0000256" key="2">
    <source>
        <dbReference type="HAMAP-Rule" id="MF_01867"/>
    </source>
</evidence>
<accession>A0A086AB82</accession>
<dbReference type="OrthoDB" id="9765151at2"/>
<dbReference type="Pfam" id="PF24850">
    <property type="entry name" value="CC_BshC"/>
    <property type="match status" value="1"/>
</dbReference>
<keyword evidence="1 2" id="KW-0436">Ligase</keyword>
<organism evidence="5 6">
    <name type="scientific">Chryseobacterium soli</name>
    <dbReference type="NCBI Taxonomy" id="445961"/>
    <lineage>
        <taxon>Bacteria</taxon>
        <taxon>Pseudomonadati</taxon>
        <taxon>Bacteroidota</taxon>
        <taxon>Flavobacteriia</taxon>
        <taxon>Flavobacteriales</taxon>
        <taxon>Weeksellaceae</taxon>
        <taxon>Chryseobacterium group</taxon>
        <taxon>Chryseobacterium</taxon>
    </lineage>
</organism>
<feature type="domain" description="Bacillithiol biosynthesis BshC C-terminal coiled-coil" evidence="4">
    <location>
        <begin position="373"/>
        <end position="526"/>
    </location>
</feature>
<sequence length="528" mass="62050">MKTINKISFNDIENIPQLVKDFLNQNIEGFEDYTFSLDHFIKQIHLKKDSFTSNQREVLSETIEKQLSGLTLSTKQKENIDYLNQPNTFTITTGHQLNLFSGPVFFVYKILQTIKTCSYLKENFPDFNFIPVYWMASEDHDFAEINHFKTENNYYETNEKSGGPVGRINISDTFFISEFEKEFKDSVFGTELILMLKEAYKVGNTLTDAIKILVNRLFSEFGLLILDGDSKELKMQIRDIFKDELLNSSLQKSSKEKVNFLTEKYGKVQVNPRDINLFYLSDTRDRIEFDGSKYFVVDKNIQFTKEEILDELENFPERFSPNALMRPVYQEKILPNLAYIGGNAEIMYWLELKDYFSIINIPFPILIPRNSMLFLKEKTIGKIGKLDLKLEDFFQNFTVITNRRILKDNTTLQLLEEKENLLITNFSELKAAAETTEKSFGNMVKAEEVRQLKSFKRMKKRLLHAEKIKQNELLERLENLFLDVHPSKIWQERVYNFSVFFSDYGYAWLENCLEEMEVQESKLIIVAI</sequence>
<comment type="similarity">
    <text evidence="2">Belongs to the BshC family.</text>
</comment>
<dbReference type="HAMAP" id="MF_01867">
    <property type="entry name" value="BshC"/>
    <property type="match status" value="1"/>
</dbReference>
<dbReference type="InterPro" id="IPR055399">
    <property type="entry name" value="CC_BshC"/>
</dbReference>
<dbReference type="Pfam" id="PF10079">
    <property type="entry name" value="Rossmann-like_BshC"/>
    <property type="match status" value="1"/>
</dbReference>
<evidence type="ECO:0000256" key="1">
    <source>
        <dbReference type="ARBA" id="ARBA00022598"/>
    </source>
</evidence>
<dbReference type="Proteomes" id="UP000028705">
    <property type="component" value="Unassembled WGS sequence"/>
</dbReference>
<dbReference type="InterPro" id="IPR055398">
    <property type="entry name" value="Rossmann-like_BshC"/>
</dbReference>
<evidence type="ECO:0000259" key="4">
    <source>
        <dbReference type="Pfam" id="PF24850"/>
    </source>
</evidence>
<feature type="domain" description="Bacillithiol biosynthesis BshC N-terminal Rossmann-like" evidence="3">
    <location>
        <begin position="9"/>
        <end position="370"/>
    </location>
</feature>
<dbReference type="EC" id="6.-.-.-" evidence="2"/>
<dbReference type="InterPro" id="IPR011199">
    <property type="entry name" value="Bacillithiol_biosynth_BshC"/>
</dbReference>
<keyword evidence="6" id="KW-1185">Reference proteome</keyword>
<reference evidence="5 6" key="1">
    <citation type="submission" date="2014-07" db="EMBL/GenBank/DDBJ databases">
        <title>Genome of Chryseobacterium soli DSM 19298.</title>
        <authorList>
            <person name="Stropko S.J."/>
            <person name="Pipes S.E."/>
            <person name="Newman J."/>
        </authorList>
    </citation>
    <scope>NUCLEOTIDE SEQUENCE [LARGE SCALE GENOMIC DNA]</scope>
    <source>
        <strain evidence="5 6">DSM 19298</strain>
    </source>
</reference>
<evidence type="ECO:0000313" key="5">
    <source>
        <dbReference type="EMBL" id="KFF13946.1"/>
    </source>
</evidence>
<dbReference type="AlphaFoldDB" id="A0A086AB82"/>